<feature type="domain" description="DUF7587" evidence="2">
    <location>
        <begin position="4"/>
        <end position="115"/>
    </location>
</feature>
<dbReference type="AlphaFoldDB" id="N1QB25"/>
<dbReference type="RefSeq" id="XP_007920436.1">
    <property type="nucleotide sequence ID" value="XM_007922245.1"/>
</dbReference>
<proteinExistence type="predicted"/>
<keyword evidence="4" id="KW-1185">Reference proteome</keyword>
<evidence type="ECO:0000256" key="1">
    <source>
        <dbReference type="SAM" id="MobiDB-lite"/>
    </source>
</evidence>
<organism evidence="3 4">
    <name type="scientific">Pseudocercospora fijiensis (strain CIRAD86)</name>
    <name type="common">Black leaf streak disease fungus</name>
    <name type="synonym">Mycosphaerella fijiensis</name>
    <dbReference type="NCBI Taxonomy" id="383855"/>
    <lineage>
        <taxon>Eukaryota</taxon>
        <taxon>Fungi</taxon>
        <taxon>Dikarya</taxon>
        <taxon>Ascomycota</taxon>
        <taxon>Pezizomycotina</taxon>
        <taxon>Dothideomycetes</taxon>
        <taxon>Dothideomycetidae</taxon>
        <taxon>Mycosphaerellales</taxon>
        <taxon>Mycosphaerellaceae</taxon>
        <taxon>Pseudocercospora</taxon>
    </lineage>
</organism>
<feature type="compositionally biased region" description="Basic residues" evidence="1">
    <location>
        <begin position="354"/>
        <end position="372"/>
    </location>
</feature>
<dbReference type="Proteomes" id="UP000016932">
    <property type="component" value="Unassembled WGS sequence"/>
</dbReference>
<feature type="compositionally biased region" description="Polar residues" evidence="1">
    <location>
        <begin position="373"/>
        <end position="392"/>
    </location>
</feature>
<dbReference type="GeneID" id="19341179"/>
<evidence type="ECO:0000313" key="3">
    <source>
        <dbReference type="EMBL" id="EME88317.1"/>
    </source>
</evidence>
<dbReference type="InterPro" id="IPR056009">
    <property type="entry name" value="DUF7587"/>
</dbReference>
<dbReference type="HOGENOM" id="CLU_628702_0_0_1"/>
<dbReference type="Pfam" id="PF24494">
    <property type="entry name" value="DUF7587"/>
    <property type="match status" value="1"/>
</dbReference>
<reference evidence="3 4" key="1">
    <citation type="journal article" date="2012" name="PLoS Pathog.">
        <title>Diverse lifestyles and strategies of plant pathogenesis encoded in the genomes of eighteen Dothideomycetes fungi.</title>
        <authorList>
            <person name="Ohm R.A."/>
            <person name="Feau N."/>
            <person name="Henrissat B."/>
            <person name="Schoch C.L."/>
            <person name="Horwitz B.A."/>
            <person name="Barry K.W."/>
            <person name="Condon B.J."/>
            <person name="Copeland A.C."/>
            <person name="Dhillon B."/>
            <person name="Glaser F."/>
            <person name="Hesse C.N."/>
            <person name="Kosti I."/>
            <person name="LaButti K."/>
            <person name="Lindquist E.A."/>
            <person name="Lucas S."/>
            <person name="Salamov A.A."/>
            <person name="Bradshaw R.E."/>
            <person name="Ciuffetti L."/>
            <person name="Hamelin R.C."/>
            <person name="Kema G.H.J."/>
            <person name="Lawrence C."/>
            <person name="Scott J.A."/>
            <person name="Spatafora J.W."/>
            <person name="Turgeon B.G."/>
            <person name="de Wit P.J.G.M."/>
            <person name="Zhong S."/>
            <person name="Goodwin S.B."/>
            <person name="Grigoriev I.V."/>
        </authorList>
    </citation>
    <scope>NUCLEOTIDE SEQUENCE [LARGE SCALE GENOMIC DNA]</scope>
    <source>
        <strain evidence="3 4">CIRAD86</strain>
    </source>
</reference>
<dbReference type="eggNOG" id="ENOG502R99X">
    <property type="taxonomic scope" value="Eukaryota"/>
</dbReference>
<dbReference type="OrthoDB" id="3649817at2759"/>
<accession>N1QB25</accession>
<feature type="compositionally biased region" description="Polar residues" evidence="1">
    <location>
        <begin position="408"/>
        <end position="417"/>
    </location>
</feature>
<protein>
    <recommendedName>
        <fullName evidence="2">DUF7587 domain-containing protein</fullName>
    </recommendedName>
</protein>
<evidence type="ECO:0000259" key="2">
    <source>
        <dbReference type="Pfam" id="PF24494"/>
    </source>
</evidence>
<feature type="region of interest" description="Disordered" evidence="1">
    <location>
        <begin position="338"/>
        <end position="436"/>
    </location>
</feature>
<feature type="compositionally biased region" description="Basic and acidic residues" evidence="1">
    <location>
        <begin position="338"/>
        <end position="348"/>
    </location>
</feature>
<evidence type="ECO:0000313" key="4">
    <source>
        <dbReference type="Proteomes" id="UP000016932"/>
    </source>
</evidence>
<dbReference type="KEGG" id="pfj:MYCFIDRAFT_76142"/>
<gene>
    <name evidence="3" type="ORF">MYCFIDRAFT_76142</name>
</gene>
<dbReference type="EMBL" id="KB446555">
    <property type="protein sequence ID" value="EME88317.1"/>
    <property type="molecule type" value="Genomic_DNA"/>
</dbReference>
<name>N1QB25_PSEFD</name>
<dbReference type="VEuPathDB" id="FungiDB:MYCFIDRAFT_76142"/>
<sequence>MSSKWLFRAYSDRSQGFNSSTLFAPKAALNLPDPRHYRCPDFDKAAELELALKWNPESDRLIFFSNSLLFALAVAAYRDSSGESDINIVCIDTDYARTPFGEKVVFENAASIFETSNHAGIKNSDGSQRSCSDVFVATECVELGRASCASYEVLKGAGLYALFPRYAPQLNRSGMQYRRRLNIVIEDMRAYGFKGVHSWTAGQIDTMAALASAFRTTAGRRSTFPVHVLAAFLAFKKADPSHTVLRSWLRRTRRDVVMLDEDDILANENESEIEQVHENIGLGPEVILQLDMMETLRRFQVTELSTTMNIPLSEAEINGEIEAWETWLWDKHQLWRRQRDETSRKPSRDLQNSRSRKRGRGDRSRSHNRGRTRPSNANYQRAIDTGSTIDRTSSSQQSQLVKKKRQYTPGNDGSSLDTAILLSDSDEEAEKSDGMA</sequence>